<organism evidence="2 3">
    <name type="scientific">Limimaricola soesokkakensis</name>
    <dbReference type="NCBI Taxonomy" id="1343159"/>
    <lineage>
        <taxon>Bacteria</taxon>
        <taxon>Pseudomonadati</taxon>
        <taxon>Pseudomonadota</taxon>
        <taxon>Alphaproteobacteria</taxon>
        <taxon>Rhodobacterales</taxon>
        <taxon>Paracoccaceae</taxon>
        <taxon>Limimaricola</taxon>
    </lineage>
</organism>
<evidence type="ECO:0000313" key="2">
    <source>
        <dbReference type="EMBL" id="SLN50326.1"/>
    </source>
</evidence>
<evidence type="ECO:0000313" key="3">
    <source>
        <dbReference type="Proteomes" id="UP000193495"/>
    </source>
</evidence>
<evidence type="ECO:0000313" key="1">
    <source>
        <dbReference type="EMBL" id="PSK86112.1"/>
    </source>
</evidence>
<dbReference type="OrthoDB" id="8478628at2"/>
<dbReference type="AlphaFoldDB" id="A0A1X6ZFM3"/>
<proteinExistence type="predicted"/>
<dbReference type="EMBL" id="PYGB01000006">
    <property type="protein sequence ID" value="PSK86112.1"/>
    <property type="molecule type" value="Genomic_DNA"/>
</dbReference>
<name>A0A1X6ZFM3_9RHOB</name>
<dbReference type="InterPro" id="IPR009922">
    <property type="entry name" value="DUF1457"/>
</dbReference>
<reference evidence="2 3" key="1">
    <citation type="submission" date="2017-03" db="EMBL/GenBank/DDBJ databases">
        <authorList>
            <person name="Afonso C.L."/>
            <person name="Miller P.J."/>
            <person name="Scott M.A."/>
            <person name="Spackman E."/>
            <person name="Goraichik I."/>
            <person name="Dimitrov K.M."/>
            <person name="Suarez D.L."/>
            <person name="Swayne D.E."/>
        </authorList>
    </citation>
    <scope>NUCLEOTIDE SEQUENCE [LARGE SCALE GENOMIC DNA]</scope>
    <source>
        <strain evidence="2 3">CECT 8367</strain>
    </source>
</reference>
<reference evidence="1 4" key="2">
    <citation type="submission" date="2018-03" db="EMBL/GenBank/DDBJ databases">
        <title>Genomic Encyclopedia of Archaeal and Bacterial Type Strains, Phase II (KMG-II): from individual species to whole genera.</title>
        <authorList>
            <person name="Goeker M."/>
        </authorList>
    </citation>
    <scope>NUCLEOTIDE SEQUENCE [LARGE SCALE GENOMIC DNA]</scope>
    <source>
        <strain evidence="1 4">DSM 29956</strain>
    </source>
</reference>
<keyword evidence="4" id="KW-1185">Reference proteome</keyword>
<protein>
    <submittedName>
        <fullName evidence="2">PAS domain protein</fullName>
    </submittedName>
    <submittedName>
        <fullName evidence="1">PAS domain-containing protein</fullName>
    </submittedName>
</protein>
<accession>A0A1X6ZFM3</accession>
<dbReference type="Pfam" id="PF07310">
    <property type="entry name" value="PAS_5"/>
    <property type="match status" value="1"/>
</dbReference>
<sequence>MEMRDETVPAGDDAGARLAQLERYWRSLALRGLPPSRDEIDPDRIGAALPGAFVLDRIAPGQARLRVAGRALCEIVGTEARGLPLSRLFRRADHIRLAALLERCFAELHPCRAPLLVEGGPGPIGGLALLPLRQRLGAAPQMIGALLHDLPPGRPRRFGLAGPARIGAPPAKARDARSNLRLVVSNENSHSDR</sequence>
<dbReference type="Proteomes" id="UP000240624">
    <property type="component" value="Unassembled WGS sequence"/>
</dbReference>
<evidence type="ECO:0000313" key="4">
    <source>
        <dbReference type="Proteomes" id="UP000240624"/>
    </source>
</evidence>
<dbReference type="Proteomes" id="UP000193495">
    <property type="component" value="Unassembled WGS sequence"/>
</dbReference>
<dbReference type="EMBL" id="FWFY01000006">
    <property type="protein sequence ID" value="SLN50326.1"/>
    <property type="molecule type" value="Genomic_DNA"/>
</dbReference>
<gene>
    <name evidence="1" type="ORF">CLV79_106120</name>
    <name evidence="2" type="ORF">LOS8367_02260</name>
</gene>